<dbReference type="EMBL" id="BQNB010020284">
    <property type="protein sequence ID" value="GJT94313.1"/>
    <property type="molecule type" value="Genomic_DNA"/>
</dbReference>
<reference evidence="2" key="2">
    <citation type="submission" date="2022-01" db="EMBL/GenBank/DDBJ databases">
        <authorList>
            <person name="Yamashiro T."/>
            <person name="Shiraishi A."/>
            <person name="Satake H."/>
            <person name="Nakayama K."/>
        </authorList>
    </citation>
    <scope>NUCLEOTIDE SEQUENCE</scope>
</reference>
<dbReference type="GO" id="GO:0003964">
    <property type="term" value="F:RNA-directed DNA polymerase activity"/>
    <property type="evidence" value="ECO:0007669"/>
    <property type="project" value="UniProtKB-KW"/>
</dbReference>
<protein>
    <submittedName>
        <fullName evidence="2">RNA-directed DNA polymerase, eukaryota, reverse transcriptase zinc-binding domain protein</fullName>
    </submittedName>
</protein>
<dbReference type="PANTHER" id="PTHR33116:SF79">
    <property type="entry name" value="REVERSE TRANSCRIPTASE DOMAIN, ZINC FINGER, CCHC-TYPE-RELATED"/>
    <property type="match status" value="1"/>
</dbReference>
<reference evidence="2" key="1">
    <citation type="journal article" date="2022" name="Int. J. Mol. Sci.">
        <title>Draft Genome of Tanacetum Coccineum: Genomic Comparison of Closely Related Tanacetum-Family Plants.</title>
        <authorList>
            <person name="Yamashiro T."/>
            <person name="Shiraishi A."/>
            <person name="Nakayama K."/>
            <person name="Satake H."/>
        </authorList>
    </citation>
    <scope>NUCLEOTIDE SEQUENCE</scope>
</reference>
<accession>A0ABQ5I4J7</accession>
<dbReference type="Proteomes" id="UP001151760">
    <property type="component" value="Unassembled WGS sequence"/>
</dbReference>
<dbReference type="Pfam" id="PF13966">
    <property type="entry name" value="zf-RVT"/>
    <property type="match status" value="1"/>
</dbReference>
<name>A0ABQ5I4J7_9ASTR</name>
<dbReference type="PANTHER" id="PTHR33116">
    <property type="entry name" value="REVERSE TRANSCRIPTASE ZINC-BINDING DOMAIN-CONTAINING PROTEIN-RELATED-RELATED"/>
    <property type="match status" value="1"/>
</dbReference>
<gene>
    <name evidence="2" type="ORF">Tco_1083158</name>
</gene>
<evidence type="ECO:0000313" key="3">
    <source>
        <dbReference type="Proteomes" id="UP001151760"/>
    </source>
</evidence>
<organism evidence="2 3">
    <name type="scientific">Tanacetum coccineum</name>
    <dbReference type="NCBI Taxonomy" id="301880"/>
    <lineage>
        <taxon>Eukaryota</taxon>
        <taxon>Viridiplantae</taxon>
        <taxon>Streptophyta</taxon>
        <taxon>Embryophyta</taxon>
        <taxon>Tracheophyta</taxon>
        <taxon>Spermatophyta</taxon>
        <taxon>Magnoliopsida</taxon>
        <taxon>eudicotyledons</taxon>
        <taxon>Gunneridae</taxon>
        <taxon>Pentapetalae</taxon>
        <taxon>asterids</taxon>
        <taxon>campanulids</taxon>
        <taxon>Asterales</taxon>
        <taxon>Asteraceae</taxon>
        <taxon>Asteroideae</taxon>
        <taxon>Anthemideae</taxon>
        <taxon>Anthemidinae</taxon>
        <taxon>Tanacetum</taxon>
    </lineage>
</organism>
<keyword evidence="2" id="KW-0548">Nucleotidyltransferase</keyword>
<dbReference type="InterPro" id="IPR026960">
    <property type="entry name" value="RVT-Znf"/>
</dbReference>
<feature type="domain" description="Reverse transcriptase zinc-binding" evidence="1">
    <location>
        <begin position="308"/>
        <end position="391"/>
    </location>
</feature>
<keyword evidence="2" id="KW-0808">Transferase</keyword>
<keyword evidence="2" id="KW-0695">RNA-directed DNA polymerase</keyword>
<proteinExistence type="predicted"/>
<sequence length="484" mass="55765">MSKSKLMGLHVDNGRIIRAASKLGCLTFKAPFTYLGSTVGGSMSRIRAWDEVVNRVRLRLSKWKMTMLSIGGRLTLLKSVLGSTPIYHMSIHKTPLGVLRKLESLRSHFFNGCAPSCKKASWVNWKHALASKEKGGLEIASLYALNRGLMFKWFWRFYTQESSLWSKVIKALYGDSGSVDGDMNSGHTTCWKNIVKEVNLLVDKGIDLRNYICFKLGNGEKARFWEDRWSDGTPLKSRFPRVYALEMCKDITVASKVSLHSFVSSFRRSPRGGVEHHQFEELMSLVSDIRLVPMADRWSWNLSSSGDFSVSSVRRLIDDKTLPNDPLKTRWVRFVPIKINVIAWKVKSNSLPSRFNISRRGIPLDSINCGICDLGVETVSHLFFSCDLVRQLSILIARWWCVPYVGVESYAEWVAWLNSLRLPTKNKSMLEGMFYIMWWYVWTFRNKMIFDSKSQRKSTLFDDIVSKSYFWIRHRCNSPFCMTD</sequence>
<evidence type="ECO:0000259" key="1">
    <source>
        <dbReference type="Pfam" id="PF13966"/>
    </source>
</evidence>
<keyword evidence="3" id="KW-1185">Reference proteome</keyword>
<evidence type="ECO:0000313" key="2">
    <source>
        <dbReference type="EMBL" id="GJT94313.1"/>
    </source>
</evidence>
<comment type="caution">
    <text evidence="2">The sequence shown here is derived from an EMBL/GenBank/DDBJ whole genome shotgun (WGS) entry which is preliminary data.</text>
</comment>